<dbReference type="PANTHER" id="PTHR40866">
    <property type="entry name" value="BED-TYPE DOMAIN-CONTAINING PROTEIN"/>
    <property type="match status" value="1"/>
</dbReference>
<comment type="caution">
    <text evidence="1">The sequence shown here is derived from an EMBL/GenBank/DDBJ whole genome shotgun (WGS) entry which is preliminary data.</text>
</comment>
<dbReference type="EMBL" id="QXFV01000190">
    <property type="protein sequence ID" value="KAE9046358.1"/>
    <property type="molecule type" value="Genomic_DNA"/>
</dbReference>
<evidence type="ECO:0000313" key="1">
    <source>
        <dbReference type="EMBL" id="KAE9046358.1"/>
    </source>
</evidence>
<dbReference type="Proteomes" id="UP000429607">
    <property type="component" value="Unassembled WGS sequence"/>
</dbReference>
<accession>A0A6A3NP52</accession>
<protein>
    <submittedName>
        <fullName evidence="1">Uncharacterized protein</fullName>
    </submittedName>
</protein>
<gene>
    <name evidence="1" type="ORF">PR001_g4595</name>
</gene>
<dbReference type="PANTHER" id="PTHR40866:SF1">
    <property type="entry name" value="BED-TYPE DOMAIN-CONTAINING PROTEIN"/>
    <property type="match status" value="1"/>
</dbReference>
<dbReference type="AlphaFoldDB" id="A0A6A3NP52"/>
<evidence type="ECO:0000313" key="2">
    <source>
        <dbReference type="Proteomes" id="UP000429607"/>
    </source>
</evidence>
<organism evidence="1 2">
    <name type="scientific">Phytophthora rubi</name>
    <dbReference type="NCBI Taxonomy" id="129364"/>
    <lineage>
        <taxon>Eukaryota</taxon>
        <taxon>Sar</taxon>
        <taxon>Stramenopiles</taxon>
        <taxon>Oomycota</taxon>
        <taxon>Peronosporomycetes</taxon>
        <taxon>Peronosporales</taxon>
        <taxon>Peronosporaceae</taxon>
        <taxon>Phytophthora</taxon>
    </lineage>
</organism>
<proteinExistence type="predicted"/>
<name>A0A6A3NP52_9STRA</name>
<sequence>MWDGWTYGTVDYVGIFGVTFINGKRRERLLSLSPLVDASRDAEVHIAMRMRALSMYNKNFSMVAFLVADNCATNGRIATQMELPLLGCANHRYNLAVNRYMAVDESELVAVNSLMVQLWHASNAAELAKYTDLKPIKQNTGANHTKLVELLEDLKKLDSVCICKRLQGEIISMTGVRVLFDQVADVYVKPLVPKRKIESKVKLTAAEARSVQGFVVDRPASSGKIEEKSSNDYANAVFQGGKKARASGAA</sequence>
<reference evidence="1 2" key="1">
    <citation type="submission" date="2018-09" db="EMBL/GenBank/DDBJ databases">
        <title>Genomic investigation of the strawberry pathogen Phytophthora fragariae indicates pathogenicity is determined by transcriptional variation in three key races.</title>
        <authorList>
            <person name="Adams T.M."/>
            <person name="Armitage A.D."/>
            <person name="Sobczyk M.K."/>
            <person name="Bates H.J."/>
            <person name="Dunwell J.M."/>
            <person name="Nellist C.F."/>
            <person name="Harrison R.J."/>
        </authorList>
    </citation>
    <scope>NUCLEOTIDE SEQUENCE [LARGE SCALE GENOMIC DNA]</scope>
    <source>
        <strain evidence="1 2">SCRP249</strain>
    </source>
</reference>